<gene>
    <name evidence="2" type="ORF">RRG08_043553</name>
</gene>
<proteinExistence type="predicted"/>
<dbReference type="AlphaFoldDB" id="A0AAE1CXQ7"/>
<dbReference type="EMBL" id="JAWDGP010006298">
    <property type="protein sequence ID" value="KAK3743822.1"/>
    <property type="molecule type" value="Genomic_DNA"/>
</dbReference>
<keyword evidence="3" id="KW-1185">Reference proteome</keyword>
<evidence type="ECO:0000256" key="1">
    <source>
        <dbReference type="SAM" id="MobiDB-lite"/>
    </source>
</evidence>
<organism evidence="2 3">
    <name type="scientific">Elysia crispata</name>
    <name type="common">lettuce slug</name>
    <dbReference type="NCBI Taxonomy" id="231223"/>
    <lineage>
        <taxon>Eukaryota</taxon>
        <taxon>Metazoa</taxon>
        <taxon>Spiralia</taxon>
        <taxon>Lophotrochozoa</taxon>
        <taxon>Mollusca</taxon>
        <taxon>Gastropoda</taxon>
        <taxon>Heterobranchia</taxon>
        <taxon>Euthyneura</taxon>
        <taxon>Panpulmonata</taxon>
        <taxon>Sacoglossa</taxon>
        <taxon>Placobranchoidea</taxon>
        <taxon>Plakobranchidae</taxon>
        <taxon>Elysia</taxon>
    </lineage>
</organism>
<dbReference type="Proteomes" id="UP001283361">
    <property type="component" value="Unassembled WGS sequence"/>
</dbReference>
<sequence length="105" mass="12062">MGKDQRKARSEDGPVSGEEAGLNCRRPRSIIYINIAKGKPPNNKCHREFERMFLFYVNRSKQRRGAHFGPAQWRGQQEILLVASFLELPIGLVSFVPNRNLIKQP</sequence>
<protein>
    <submittedName>
        <fullName evidence="2">Uncharacterized protein</fullName>
    </submittedName>
</protein>
<evidence type="ECO:0000313" key="3">
    <source>
        <dbReference type="Proteomes" id="UP001283361"/>
    </source>
</evidence>
<comment type="caution">
    <text evidence="2">The sequence shown here is derived from an EMBL/GenBank/DDBJ whole genome shotgun (WGS) entry which is preliminary data.</text>
</comment>
<evidence type="ECO:0000313" key="2">
    <source>
        <dbReference type="EMBL" id="KAK3743822.1"/>
    </source>
</evidence>
<name>A0AAE1CXQ7_9GAST</name>
<feature type="region of interest" description="Disordered" evidence="1">
    <location>
        <begin position="1"/>
        <end position="21"/>
    </location>
</feature>
<feature type="compositionally biased region" description="Basic and acidic residues" evidence="1">
    <location>
        <begin position="1"/>
        <end position="12"/>
    </location>
</feature>
<reference evidence="2" key="1">
    <citation type="journal article" date="2023" name="G3 (Bethesda)">
        <title>A reference genome for the long-term kleptoplast-retaining sea slug Elysia crispata morphotype clarki.</title>
        <authorList>
            <person name="Eastman K.E."/>
            <person name="Pendleton A.L."/>
            <person name="Shaikh M.A."/>
            <person name="Suttiyut T."/>
            <person name="Ogas R."/>
            <person name="Tomko P."/>
            <person name="Gavelis G."/>
            <person name="Widhalm J.R."/>
            <person name="Wisecaver J.H."/>
        </authorList>
    </citation>
    <scope>NUCLEOTIDE SEQUENCE</scope>
    <source>
        <strain evidence="2">ECLA1</strain>
    </source>
</reference>
<accession>A0AAE1CXQ7</accession>